<keyword evidence="5" id="KW-1185">Reference proteome</keyword>
<dbReference type="PATRIC" id="fig|1560234.3.peg.608"/>
<dbReference type="EMBL" id="JXMS01000013">
    <property type="protein sequence ID" value="OBQ51712.1"/>
    <property type="molecule type" value="Genomic_DNA"/>
</dbReference>
<comment type="similarity">
    <text evidence="1 2">Belongs to the universal stress protein A family.</text>
</comment>
<dbReference type="InterPro" id="IPR006016">
    <property type="entry name" value="UspA"/>
</dbReference>
<organism evidence="4 5">
    <name type="scientific">Halodesulfovibrio spirochaetisodalis</name>
    <dbReference type="NCBI Taxonomy" id="1560234"/>
    <lineage>
        <taxon>Bacteria</taxon>
        <taxon>Pseudomonadati</taxon>
        <taxon>Thermodesulfobacteriota</taxon>
        <taxon>Desulfovibrionia</taxon>
        <taxon>Desulfovibrionales</taxon>
        <taxon>Desulfovibrionaceae</taxon>
        <taxon>Halodesulfovibrio</taxon>
    </lineage>
</organism>
<dbReference type="PIRSF" id="PIRSF006276">
    <property type="entry name" value="UspA"/>
    <property type="match status" value="1"/>
</dbReference>
<dbReference type="CDD" id="cd00293">
    <property type="entry name" value="USP-like"/>
    <property type="match status" value="1"/>
</dbReference>
<dbReference type="Pfam" id="PF00582">
    <property type="entry name" value="Usp"/>
    <property type="match status" value="1"/>
</dbReference>
<dbReference type="PANTHER" id="PTHR46268">
    <property type="entry name" value="STRESS RESPONSE PROTEIN NHAX"/>
    <property type="match status" value="1"/>
</dbReference>
<dbReference type="InterPro" id="IPR014729">
    <property type="entry name" value="Rossmann-like_a/b/a_fold"/>
</dbReference>
<sequence length="147" mass="16239">MRTIKHILVAVDLMEDSSFVAKYAKLFAERLNATITVVYATPPLSQYFGLYLPQDTISKFHEDSEKGAIRELAKFVESNFAGADVVQRLANGHPQDVILGIAKESNADLIIMGTHSRRGVDRIMFGSVASHVVKLADIPVLTVRPEK</sequence>
<feature type="domain" description="UspA" evidence="3">
    <location>
        <begin position="4"/>
        <end position="144"/>
    </location>
</feature>
<evidence type="ECO:0000259" key="3">
    <source>
        <dbReference type="Pfam" id="PF00582"/>
    </source>
</evidence>
<proteinExistence type="inferred from homology"/>
<dbReference type="InterPro" id="IPR006015">
    <property type="entry name" value="Universal_stress_UspA"/>
</dbReference>
<reference evidence="4 5" key="1">
    <citation type="submission" date="2015-01" db="EMBL/GenBank/DDBJ databases">
        <title>Desulfovibrio sp. JC271 draft genome sequence.</title>
        <authorList>
            <person name="Shivani Y."/>
            <person name="Subhash Y."/>
            <person name="Sasikala C."/>
            <person name="Ramana C.V."/>
        </authorList>
    </citation>
    <scope>NUCLEOTIDE SEQUENCE [LARGE SCALE GENOMIC DNA]</scope>
    <source>
        <strain evidence="4 5">JC271</strain>
    </source>
</reference>
<evidence type="ECO:0000313" key="4">
    <source>
        <dbReference type="EMBL" id="OBQ51712.1"/>
    </source>
</evidence>
<dbReference type="RefSeq" id="WP_066854679.1">
    <property type="nucleotide sequence ID" value="NZ_JXMS01000013.1"/>
</dbReference>
<keyword evidence="2" id="KW-0963">Cytoplasm</keyword>
<dbReference type="AlphaFoldDB" id="A0A1B7XCM6"/>
<dbReference type="GO" id="GO:0005737">
    <property type="term" value="C:cytoplasm"/>
    <property type="evidence" value="ECO:0007669"/>
    <property type="project" value="UniProtKB-SubCell"/>
</dbReference>
<dbReference type="STRING" id="1560234.SP90_08880"/>
<dbReference type="SUPFAM" id="SSF52402">
    <property type="entry name" value="Adenine nucleotide alpha hydrolases-like"/>
    <property type="match status" value="1"/>
</dbReference>
<dbReference type="Proteomes" id="UP000091979">
    <property type="component" value="Unassembled WGS sequence"/>
</dbReference>
<accession>A0A1B7XCM6</accession>
<evidence type="ECO:0000256" key="2">
    <source>
        <dbReference type="PIRNR" id="PIRNR006276"/>
    </source>
</evidence>
<comment type="caution">
    <text evidence="4">The sequence shown here is derived from an EMBL/GenBank/DDBJ whole genome shotgun (WGS) entry which is preliminary data.</text>
</comment>
<dbReference type="PRINTS" id="PR01438">
    <property type="entry name" value="UNVRSLSTRESS"/>
</dbReference>
<gene>
    <name evidence="4" type="ORF">SP90_08880</name>
</gene>
<dbReference type="OrthoDB" id="9788959at2"/>
<protein>
    <recommendedName>
        <fullName evidence="2">Universal stress protein</fullName>
    </recommendedName>
</protein>
<name>A0A1B7XCM6_9BACT</name>
<dbReference type="Gene3D" id="3.40.50.620">
    <property type="entry name" value="HUPs"/>
    <property type="match status" value="1"/>
</dbReference>
<dbReference type="PANTHER" id="PTHR46268:SF6">
    <property type="entry name" value="UNIVERSAL STRESS PROTEIN UP12"/>
    <property type="match status" value="1"/>
</dbReference>
<evidence type="ECO:0000256" key="1">
    <source>
        <dbReference type="ARBA" id="ARBA00008791"/>
    </source>
</evidence>
<comment type="subcellular location">
    <subcellularLocation>
        <location evidence="2">Cytoplasm</location>
    </subcellularLocation>
</comment>
<evidence type="ECO:0000313" key="5">
    <source>
        <dbReference type="Proteomes" id="UP000091979"/>
    </source>
</evidence>